<dbReference type="GO" id="GO:0003735">
    <property type="term" value="F:structural constituent of ribosome"/>
    <property type="evidence" value="ECO:0007669"/>
    <property type="project" value="InterPro"/>
</dbReference>
<evidence type="ECO:0000256" key="1">
    <source>
        <dbReference type="ARBA" id="ARBA00009512"/>
    </source>
</evidence>
<dbReference type="GO" id="GO:0022627">
    <property type="term" value="C:cytosolic small ribosomal subunit"/>
    <property type="evidence" value="ECO:0007669"/>
    <property type="project" value="TreeGrafter"/>
</dbReference>
<dbReference type="InterPro" id="IPR000529">
    <property type="entry name" value="Ribosomal_bS6"/>
</dbReference>
<name>A0A3B1DT17_9ZZZZ</name>
<evidence type="ECO:0000313" key="2">
    <source>
        <dbReference type="EMBL" id="VAY87494.1"/>
    </source>
</evidence>
<dbReference type="InterPro" id="IPR035980">
    <property type="entry name" value="Ribosomal_bS6_sf"/>
</dbReference>
<protein>
    <submittedName>
        <fullName evidence="2">SSU ribosomal protein S6p</fullName>
    </submittedName>
</protein>
<dbReference type="SUPFAM" id="SSF54995">
    <property type="entry name" value="Ribosomal protein S6"/>
    <property type="match status" value="1"/>
</dbReference>
<dbReference type="AlphaFoldDB" id="A0A3B1DT17"/>
<dbReference type="PANTHER" id="PTHR21011:SF1">
    <property type="entry name" value="SMALL RIBOSOMAL SUBUNIT PROTEIN BS6M"/>
    <property type="match status" value="1"/>
</dbReference>
<accession>A0A3B1DT17</accession>
<proteinExistence type="inferred from homology"/>
<dbReference type="GO" id="GO:0006412">
    <property type="term" value="P:translation"/>
    <property type="evidence" value="ECO:0007669"/>
    <property type="project" value="InterPro"/>
</dbReference>
<dbReference type="InterPro" id="IPR020814">
    <property type="entry name" value="Ribosomal_S6_plastid/chlpt"/>
</dbReference>
<dbReference type="GO" id="GO:0070181">
    <property type="term" value="F:small ribosomal subunit rRNA binding"/>
    <property type="evidence" value="ECO:0007669"/>
    <property type="project" value="TreeGrafter"/>
</dbReference>
<dbReference type="PANTHER" id="PTHR21011">
    <property type="entry name" value="MITOCHONDRIAL 28S RIBOSOMAL PROTEIN S6"/>
    <property type="match status" value="1"/>
</dbReference>
<keyword evidence="2" id="KW-0687">Ribonucleoprotein</keyword>
<comment type="similarity">
    <text evidence="1">Belongs to the bacterial ribosomal protein bS6 family.</text>
</comment>
<dbReference type="Gene3D" id="3.30.70.60">
    <property type="match status" value="1"/>
</dbReference>
<dbReference type="EMBL" id="UOYO01000026">
    <property type="protein sequence ID" value="VAY87494.1"/>
    <property type="molecule type" value="Genomic_DNA"/>
</dbReference>
<sequence>MARIKHYETMFIVKTTLTEEEIKAQIKLVQETIEKNGGEVAGTNDMGSRKLAYEIKKNKRGYYTIYYFTAPTEAILEIERNYRINENILRFIFIKSETKKDIEHWTKQVESLQKNKKTAE</sequence>
<keyword evidence="2" id="KW-0689">Ribosomal protein</keyword>
<gene>
    <name evidence="2" type="ORF">MNB_ARC-1_425</name>
</gene>
<dbReference type="HAMAP" id="MF_00360">
    <property type="entry name" value="Ribosomal_bS6"/>
    <property type="match status" value="1"/>
</dbReference>
<organism evidence="2">
    <name type="scientific">hydrothermal vent metagenome</name>
    <dbReference type="NCBI Taxonomy" id="652676"/>
    <lineage>
        <taxon>unclassified sequences</taxon>
        <taxon>metagenomes</taxon>
        <taxon>ecological metagenomes</taxon>
    </lineage>
</organism>
<reference evidence="2" key="1">
    <citation type="submission" date="2018-10" db="EMBL/GenBank/DDBJ databases">
        <authorList>
            <person name="Aoki K."/>
        </authorList>
    </citation>
    <scope>NUCLEOTIDE SEQUENCE</scope>
</reference>
<dbReference type="CDD" id="cd00473">
    <property type="entry name" value="bS6"/>
    <property type="match status" value="1"/>
</dbReference>
<dbReference type="NCBIfam" id="TIGR00166">
    <property type="entry name" value="S6"/>
    <property type="match status" value="1"/>
</dbReference>
<dbReference type="InterPro" id="IPR014717">
    <property type="entry name" value="Transl_elong_EF1B/ribsomal_bS6"/>
</dbReference>
<dbReference type="Pfam" id="PF01250">
    <property type="entry name" value="Ribosomal_S6"/>
    <property type="match status" value="1"/>
</dbReference>